<keyword evidence="5" id="KW-0472">Membrane</keyword>
<dbReference type="GeneID" id="63756139"/>
<evidence type="ECO:0000256" key="3">
    <source>
        <dbReference type="ARBA" id="ARBA00022827"/>
    </source>
</evidence>
<dbReference type="AlphaFoldDB" id="A0A1L9T804"/>
<dbReference type="Proteomes" id="UP000184356">
    <property type="component" value="Unassembled WGS sequence"/>
</dbReference>
<evidence type="ECO:0000256" key="5">
    <source>
        <dbReference type="SAM" id="Phobius"/>
    </source>
</evidence>
<dbReference type="Pfam" id="PF01494">
    <property type="entry name" value="FAD_binding_3"/>
    <property type="match status" value="1"/>
</dbReference>
<evidence type="ECO:0000313" key="7">
    <source>
        <dbReference type="EMBL" id="OJJ55557.1"/>
    </source>
</evidence>
<dbReference type="OrthoDB" id="2431938at2759"/>
<keyword evidence="2" id="KW-0285">Flavoprotein</keyword>
<dbReference type="PANTHER" id="PTHR47356">
    <property type="entry name" value="FAD-DEPENDENT MONOOXYGENASE ASQG-RELATED"/>
    <property type="match status" value="1"/>
</dbReference>
<dbReference type="VEuPathDB" id="FungiDB:ASPSYDRAFT_1159383"/>
<evidence type="ECO:0000313" key="8">
    <source>
        <dbReference type="Proteomes" id="UP000184356"/>
    </source>
</evidence>
<proteinExistence type="inferred from homology"/>
<organism evidence="7 8">
    <name type="scientific">Aspergillus sydowii CBS 593.65</name>
    <dbReference type="NCBI Taxonomy" id="1036612"/>
    <lineage>
        <taxon>Eukaryota</taxon>
        <taxon>Fungi</taxon>
        <taxon>Dikarya</taxon>
        <taxon>Ascomycota</taxon>
        <taxon>Pezizomycotina</taxon>
        <taxon>Eurotiomycetes</taxon>
        <taxon>Eurotiomycetidae</taxon>
        <taxon>Eurotiales</taxon>
        <taxon>Aspergillaceae</taxon>
        <taxon>Aspergillus</taxon>
        <taxon>Aspergillus subgen. Nidulantes</taxon>
    </lineage>
</organism>
<comment type="similarity">
    <text evidence="1">Belongs to the paxM FAD-dependent monooxygenase family.</text>
</comment>
<dbReference type="GO" id="GO:0071949">
    <property type="term" value="F:FAD binding"/>
    <property type="evidence" value="ECO:0007669"/>
    <property type="project" value="InterPro"/>
</dbReference>
<dbReference type="EMBL" id="KV878592">
    <property type="protein sequence ID" value="OJJ55557.1"/>
    <property type="molecule type" value="Genomic_DNA"/>
</dbReference>
<protein>
    <recommendedName>
        <fullName evidence="6">FAD-binding domain-containing protein</fullName>
    </recommendedName>
</protein>
<dbReference type="GO" id="GO:0004497">
    <property type="term" value="F:monooxygenase activity"/>
    <property type="evidence" value="ECO:0007669"/>
    <property type="project" value="InterPro"/>
</dbReference>
<dbReference type="Gene3D" id="3.50.50.60">
    <property type="entry name" value="FAD/NAD(P)-binding domain"/>
    <property type="match status" value="1"/>
</dbReference>
<evidence type="ECO:0000259" key="6">
    <source>
        <dbReference type="Pfam" id="PF01494"/>
    </source>
</evidence>
<accession>A0A1L9T804</accession>
<dbReference type="InterPro" id="IPR002938">
    <property type="entry name" value="FAD-bd"/>
</dbReference>
<keyword evidence="3" id="KW-0274">FAD</keyword>
<keyword evidence="5" id="KW-0812">Transmembrane</keyword>
<dbReference type="RefSeq" id="XP_040699363.1">
    <property type="nucleotide sequence ID" value="XM_040840066.1"/>
</dbReference>
<dbReference type="PRINTS" id="PR00420">
    <property type="entry name" value="RNGMNOXGNASE"/>
</dbReference>
<sequence>MLPAAAATNGHSKHFKVIIIGGGIAGLTLAHSLERAGISYTLLEKHHDFQPRLGGVLVIAPSGARIIEQLGLYEAMSEASEPIITPRTGFPDGRCSSQRWLPELERRYGYPVNVITRQKMLEVLYDGLRESGNVLGGKRVTGIYHKESEVAVHTANGGIYKGDLVVGADGVNSIARLHMLQEAGKSAMKEAASLASEYRVLIGMSKPISGIRAGEQIVRCYDGFAIFVFCGKDSEIGWFVVDKLDRRYQYPEKPAYSTADNIRFCESIGDVEIWEDVRFSDIFNARTSFSAALVEENVFQTWHHGRIACIGDSITKASPNTGLGASIAIESAAALASRLHQLVQSSGQEELSDAAVENSLCEFRKSHLQRCQIIGYASNEAIRLHTRATFMKRVAGPFVLTSERMALFFQSMVADGGAKLDFLPLPPRGTAWGETKRALLRLRWIGIVVGPLMVLLLIQFARVMQGWPLR</sequence>
<dbReference type="InterPro" id="IPR036188">
    <property type="entry name" value="FAD/NAD-bd_sf"/>
</dbReference>
<evidence type="ECO:0000256" key="2">
    <source>
        <dbReference type="ARBA" id="ARBA00022630"/>
    </source>
</evidence>
<dbReference type="SUPFAM" id="SSF51905">
    <property type="entry name" value="FAD/NAD(P)-binding domain"/>
    <property type="match status" value="1"/>
</dbReference>
<keyword evidence="4" id="KW-0560">Oxidoreductase</keyword>
<evidence type="ECO:0000256" key="4">
    <source>
        <dbReference type="ARBA" id="ARBA00023002"/>
    </source>
</evidence>
<keyword evidence="8" id="KW-1185">Reference proteome</keyword>
<evidence type="ECO:0000256" key="1">
    <source>
        <dbReference type="ARBA" id="ARBA00007992"/>
    </source>
</evidence>
<dbReference type="InterPro" id="IPR050562">
    <property type="entry name" value="FAD_mOase_fung"/>
</dbReference>
<name>A0A1L9T804_9EURO</name>
<keyword evidence="5" id="KW-1133">Transmembrane helix</keyword>
<dbReference type="PANTHER" id="PTHR47356:SF2">
    <property type="entry name" value="FAD-BINDING DOMAIN-CONTAINING PROTEIN-RELATED"/>
    <property type="match status" value="1"/>
</dbReference>
<feature type="domain" description="FAD-binding" evidence="6">
    <location>
        <begin position="16"/>
        <end position="357"/>
    </location>
</feature>
<reference evidence="8" key="1">
    <citation type="journal article" date="2017" name="Genome Biol.">
        <title>Comparative genomics reveals high biological diversity and specific adaptations in the industrially and medically important fungal genus Aspergillus.</title>
        <authorList>
            <person name="de Vries R.P."/>
            <person name="Riley R."/>
            <person name="Wiebenga A."/>
            <person name="Aguilar-Osorio G."/>
            <person name="Amillis S."/>
            <person name="Uchima C.A."/>
            <person name="Anderluh G."/>
            <person name="Asadollahi M."/>
            <person name="Askin M."/>
            <person name="Barry K."/>
            <person name="Battaglia E."/>
            <person name="Bayram O."/>
            <person name="Benocci T."/>
            <person name="Braus-Stromeyer S.A."/>
            <person name="Caldana C."/>
            <person name="Canovas D."/>
            <person name="Cerqueira G.C."/>
            <person name="Chen F."/>
            <person name="Chen W."/>
            <person name="Choi C."/>
            <person name="Clum A."/>
            <person name="Dos Santos R.A."/>
            <person name="Damasio A.R."/>
            <person name="Diallinas G."/>
            <person name="Emri T."/>
            <person name="Fekete E."/>
            <person name="Flipphi M."/>
            <person name="Freyberg S."/>
            <person name="Gallo A."/>
            <person name="Gournas C."/>
            <person name="Habgood R."/>
            <person name="Hainaut M."/>
            <person name="Harispe M.L."/>
            <person name="Henrissat B."/>
            <person name="Hilden K.S."/>
            <person name="Hope R."/>
            <person name="Hossain A."/>
            <person name="Karabika E."/>
            <person name="Karaffa L."/>
            <person name="Karanyi Z."/>
            <person name="Krasevec N."/>
            <person name="Kuo A."/>
            <person name="Kusch H."/>
            <person name="LaButti K."/>
            <person name="Lagendijk E.L."/>
            <person name="Lapidus A."/>
            <person name="Levasseur A."/>
            <person name="Lindquist E."/>
            <person name="Lipzen A."/>
            <person name="Logrieco A.F."/>
            <person name="MacCabe A."/>
            <person name="Maekelae M.R."/>
            <person name="Malavazi I."/>
            <person name="Melin P."/>
            <person name="Meyer V."/>
            <person name="Mielnichuk N."/>
            <person name="Miskei M."/>
            <person name="Molnar A.P."/>
            <person name="Mule G."/>
            <person name="Ngan C.Y."/>
            <person name="Orejas M."/>
            <person name="Orosz E."/>
            <person name="Ouedraogo J.P."/>
            <person name="Overkamp K.M."/>
            <person name="Park H.-S."/>
            <person name="Perrone G."/>
            <person name="Piumi F."/>
            <person name="Punt P.J."/>
            <person name="Ram A.F."/>
            <person name="Ramon A."/>
            <person name="Rauscher S."/>
            <person name="Record E."/>
            <person name="Riano-Pachon D.M."/>
            <person name="Robert V."/>
            <person name="Roehrig J."/>
            <person name="Ruller R."/>
            <person name="Salamov A."/>
            <person name="Salih N.S."/>
            <person name="Samson R.A."/>
            <person name="Sandor E."/>
            <person name="Sanguinetti M."/>
            <person name="Schuetze T."/>
            <person name="Sepcic K."/>
            <person name="Shelest E."/>
            <person name="Sherlock G."/>
            <person name="Sophianopoulou V."/>
            <person name="Squina F.M."/>
            <person name="Sun H."/>
            <person name="Susca A."/>
            <person name="Todd R.B."/>
            <person name="Tsang A."/>
            <person name="Unkles S.E."/>
            <person name="van de Wiele N."/>
            <person name="van Rossen-Uffink D."/>
            <person name="Oliveira J.V."/>
            <person name="Vesth T.C."/>
            <person name="Visser J."/>
            <person name="Yu J.-H."/>
            <person name="Zhou M."/>
            <person name="Andersen M.R."/>
            <person name="Archer D.B."/>
            <person name="Baker S.E."/>
            <person name="Benoit I."/>
            <person name="Brakhage A.A."/>
            <person name="Braus G.H."/>
            <person name="Fischer R."/>
            <person name="Frisvad J.C."/>
            <person name="Goldman G.H."/>
            <person name="Houbraken J."/>
            <person name="Oakley B."/>
            <person name="Pocsi I."/>
            <person name="Scazzocchio C."/>
            <person name="Seiboth B."/>
            <person name="vanKuyk P.A."/>
            <person name="Wortman J."/>
            <person name="Dyer P.S."/>
            <person name="Grigoriev I.V."/>
        </authorList>
    </citation>
    <scope>NUCLEOTIDE SEQUENCE [LARGE SCALE GENOMIC DNA]</scope>
    <source>
        <strain evidence="8">CBS 593.65</strain>
    </source>
</reference>
<dbReference type="STRING" id="1036612.A0A1L9T804"/>
<feature type="transmembrane region" description="Helical" evidence="5">
    <location>
        <begin position="444"/>
        <end position="464"/>
    </location>
</feature>
<gene>
    <name evidence="7" type="ORF">ASPSYDRAFT_1159383</name>
</gene>